<keyword evidence="3" id="KW-1185">Reference proteome</keyword>
<proteinExistence type="predicted"/>
<feature type="signal peptide" evidence="1">
    <location>
        <begin position="1"/>
        <end position="17"/>
    </location>
</feature>
<evidence type="ECO:0000313" key="2">
    <source>
        <dbReference type="EMBL" id="RDL32089.1"/>
    </source>
</evidence>
<dbReference type="GeneID" id="43602340"/>
<feature type="chain" id="PRO_5017026205" evidence="1">
    <location>
        <begin position="18"/>
        <end position="198"/>
    </location>
</feature>
<keyword evidence="1" id="KW-0732">Signal</keyword>
<organism evidence="2 3">
    <name type="scientific">Venustampulla echinocandica</name>
    <dbReference type="NCBI Taxonomy" id="2656787"/>
    <lineage>
        <taxon>Eukaryota</taxon>
        <taxon>Fungi</taxon>
        <taxon>Dikarya</taxon>
        <taxon>Ascomycota</taxon>
        <taxon>Pezizomycotina</taxon>
        <taxon>Leotiomycetes</taxon>
        <taxon>Helotiales</taxon>
        <taxon>Pleuroascaceae</taxon>
        <taxon>Venustampulla</taxon>
    </lineage>
</organism>
<dbReference type="OrthoDB" id="3429372at2759"/>
<protein>
    <submittedName>
        <fullName evidence="2">Uncharacterized protein</fullName>
    </submittedName>
</protein>
<dbReference type="AlphaFoldDB" id="A0A370TCU9"/>
<reference evidence="2 3" key="1">
    <citation type="journal article" date="2018" name="IMA Fungus">
        <title>IMA Genome-F 9: Draft genome sequence of Annulohypoxylon stygium, Aspergillus mulundensis, Berkeleyomyces basicola (syn. Thielaviopsis basicola), Ceratocystis smalleyi, two Cercospora beticola strains, Coleophoma cylindrospora, Fusarium fracticaudum, Phialophora cf. hyalina, and Morchella septimelata.</title>
        <authorList>
            <person name="Wingfield B.D."/>
            <person name="Bills G.F."/>
            <person name="Dong Y."/>
            <person name="Huang W."/>
            <person name="Nel W.J."/>
            <person name="Swalarsk-Parry B.S."/>
            <person name="Vaghefi N."/>
            <person name="Wilken P.M."/>
            <person name="An Z."/>
            <person name="de Beer Z.W."/>
            <person name="De Vos L."/>
            <person name="Chen L."/>
            <person name="Duong T.A."/>
            <person name="Gao Y."/>
            <person name="Hammerbacher A."/>
            <person name="Kikkert J.R."/>
            <person name="Li Y."/>
            <person name="Li H."/>
            <person name="Li K."/>
            <person name="Li Q."/>
            <person name="Liu X."/>
            <person name="Ma X."/>
            <person name="Naidoo K."/>
            <person name="Pethybridge S.J."/>
            <person name="Sun J."/>
            <person name="Steenkamp E.T."/>
            <person name="van der Nest M.A."/>
            <person name="van Wyk S."/>
            <person name="Wingfield M.J."/>
            <person name="Xiong C."/>
            <person name="Yue Q."/>
            <person name="Zhang X."/>
        </authorList>
    </citation>
    <scope>NUCLEOTIDE SEQUENCE [LARGE SCALE GENOMIC DNA]</scope>
    <source>
        <strain evidence="2 3">BP 5553</strain>
    </source>
</reference>
<comment type="caution">
    <text evidence="2">The sequence shown here is derived from an EMBL/GenBank/DDBJ whole genome shotgun (WGS) entry which is preliminary data.</text>
</comment>
<dbReference type="Proteomes" id="UP000254866">
    <property type="component" value="Unassembled WGS sequence"/>
</dbReference>
<evidence type="ECO:0000256" key="1">
    <source>
        <dbReference type="SAM" id="SignalP"/>
    </source>
</evidence>
<evidence type="ECO:0000313" key="3">
    <source>
        <dbReference type="Proteomes" id="UP000254866"/>
    </source>
</evidence>
<dbReference type="EMBL" id="NPIC01000011">
    <property type="protein sequence ID" value="RDL32089.1"/>
    <property type="molecule type" value="Genomic_DNA"/>
</dbReference>
<gene>
    <name evidence="2" type="ORF">BP5553_09491</name>
</gene>
<accession>A0A370TCU9</accession>
<name>A0A370TCU9_9HELO</name>
<dbReference type="RefSeq" id="XP_031866021.1">
    <property type="nucleotide sequence ID" value="XM_032018114.1"/>
</dbReference>
<sequence length="198" mass="21538">MKPSILLPISLLPYALASPHKSRQKSQILSPDVPIYIGHVFWPPKMTFIAWLPSPSDDKYTPQTEWCYFATDASNHKLFHLGGIGNLQIKNYFDEEAYIARDGKRWADCRVTPESGRMGACTGVEDWECEGGHKFTGPGTKGWSCWVNDKEALLKELEGPIANATQGGEPVLTTSGVAMGTMDSSSLVGAFTPGATGS</sequence>